<dbReference type="InterPro" id="IPR052023">
    <property type="entry name" value="Histidine_kinase_KdpD"/>
</dbReference>
<feature type="domain" description="Histidine kinase" evidence="14">
    <location>
        <begin position="302"/>
        <end position="517"/>
    </location>
</feature>
<dbReference type="Gene3D" id="1.10.287.130">
    <property type="match status" value="1"/>
</dbReference>
<evidence type="ECO:0000256" key="3">
    <source>
        <dbReference type="ARBA" id="ARBA00012438"/>
    </source>
</evidence>
<dbReference type="CDD" id="cd00082">
    <property type="entry name" value="HisKA"/>
    <property type="match status" value="1"/>
</dbReference>
<dbReference type="InterPro" id="IPR025201">
    <property type="entry name" value="KdpD_TM"/>
</dbReference>
<dbReference type="PROSITE" id="PS50109">
    <property type="entry name" value="HIS_KIN"/>
    <property type="match status" value="1"/>
</dbReference>
<evidence type="ECO:0000313" key="16">
    <source>
        <dbReference type="Proteomes" id="UP001164761"/>
    </source>
</evidence>
<keyword evidence="4" id="KW-0597">Phosphoprotein</keyword>
<dbReference type="GO" id="GO:0005524">
    <property type="term" value="F:ATP binding"/>
    <property type="evidence" value="ECO:0007669"/>
    <property type="project" value="UniProtKB-KW"/>
</dbReference>
<dbReference type="RefSeq" id="WP_268007130.1">
    <property type="nucleotide sequence ID" value="NZ_BSUT01000001.1"/>
</dbReference>
<evidence type="ECO:0000256" key="9">
    <source>
        <dbReference type="ARBA" id="ARBA00022840"/>
    </source>
</evidence>
<feature type="transmembrane region" description="Helical" evidence="13">
    <location>
        <begin position="25"/>
        <end position="45"/>
    </location>
</feature>
<keyword evidence="6 13" id="KW-0812">Transmembrane</keyword>
<dbReference type="InterPro" id="IPR029016">
    <property type="entry name" value="GAF-like_dom_sf"/>
</dbReference>
<dbReference type="EC" id="2.7.13.3" evidence="3"/>
<evidence type="ECO:0000256" key="13">
    <source>
        <dbReference type="SAM" id="Phobius"/>
    </source>
</evidence>
<dbReference type="Gene3D" id="3.30.565.10">
    <property type="entry name" value="Histidine kinase-like ATPase, C-terminal domain"/>
    <property type="match status" value="1"/>
</dbReference>
<dbReference type="InterPro" id="IPR038318">
    <property type="entry name" value="KdpD_sf"/>
</dbReference>
<evidence type="ECO:0000256" key="1">
    <source>
        <dbReference type="ARBA" id="ARBA00000085"/>
    </source>
</evidence>
<dbReference type="InterPro" id="IPR003661">
    <property type="entry name" value="HisK_dim/P_dom"/>
</dbReference>
<dbReference type="EMBL" id="CP104067">
    <property type="protein sequence ID" value="WAH43251.1"/>
    <property type="molecule type" value="Genomic_DNA"/>
</dbReference>
<dbReference type="SMART" id="SM00387">
    <property type="entry name" value="HATPase_c"/>
    <property type="match status" value="1"/>
</dbReference>
<keyword evidence="12 13" id="KW-0472">Membrane</keyword>
<comment type="subcellular location">
    <subcellularLocation>
        <location evidence="2">Membrane</location>
        <topology evidence="2">Multi-pass membrane protein</topology>
    </subcellularLocation>
</comment>
<dbReference type="CDD" id="cd00075">
    <property type="entry name" value="HATPase"/>
    <property type="match status" value="1"/>
</dbReference>
<dbReference type="Gene3D" id="1.20.120.620">
    <property type="entry name" value="Backbone structure of the membrane domain of e. Coli histidine kinase receptor kdpd"/>
    <property type="match status" value="1"/>
</dbReference>
<organism evidence="15 16">
    <name type="scientific">Alicyclobacillus fastidiosus</name>
    <dbReference type="NCBI Taxonomy" id="392011"/>
    <lineage>
        <taxon>Bacteria</taxon>
        <taxon>Bacillati</taxon>
        <taxon>Bacillota</taxon>
        <taxon>Bacilli</taxon>
        <taxon>Bacillales</taxon>
        <taxon>Alicyclobacillaceae</taxon>
        <taxon>Alicyclobacillus</taxon>
    </lineage>
</organism>
<keyword evidence="11" id="KW-0902">Two-component regulatory system</keyword>
<dbReference type="PRINTS" id="PR00344">
    <property type="entry name" value="BCTRLSENSOR"/>
</dbReference>
<sequence>MTTKRTPRGGVTLFLGEADGNSKTWSPYAMVTIFIALLTALLHPLQASSFELVNIALLYLLPVLISAVKWGLRPAFYAAVVGLVAFDWFFVPPLYSFAVSDLRYVISFAVFLTVATLTASLASKLRAQLNTVRQREAVTTALYTLSREITAIGDLSTVLATVVRQISETVGTEVGIFLPDPEGELQLSAHSDERSEWGSNPSELTIARWVFRNGEMAGRGTQTLRESPDLYVPLRTEEQTHGVLAVNLGRAESLDDPERFRLIDALARLAAVAIAKVKLSEEAKVAQLTAESERLRTAILDSLSHELRTPLATIIGAVTGLLDAGDVFTTDDRNELLKTIRDGAMRMNRLVTNLLGMVRLESGMLQLHKGLCDVEDIIGVVLRQVEDALQNRKVRVIFDPKTPRVPVDDVLMEQVLVNILSNAIKYSPDKSDIIVSVQHIGDEVTIAVSDQGIGIPKQDVERIFEKFHRSPRTLNIPGTGLGLAICKGIVEAHGGRISAEPNREIGTTFTIFLPVTDINNKKEGIHYVATGREDSRDR</sequence>
<keyword evidence="8" id="KW-0418">Kinase</keyword>
<feature type="transmembrane region" description="Helical" evidence="13">
    <location>
        <begin position="52"/>
        <end position="70"/>
    </location>
</feature>
<evidence type="ECO:0000256" key="2">
    <source>
        <dbReference type="ARBA" id="ARBA00004141"/>
    </source>
</evidence>
<feature type="transmembrane region" description="Helical" evidence="13">
    <location>
        <begin position="102"/>
        <end position="122"/>
    </location>
</feature>
<dbReference type="InterPro" id="IPR004358">
    <property type="entry name" value="Sig_transdc_His_kin-like_C"/>
</dbReference>
<dbReference type="Pfam" id="PF13492">
    <property type="entry name" value="GAF_3"/>
    <property type="match status" value="1"/>
</dbReference>
<dbReference type="SUPFAM" id="SSF47384">
    <property type="entry name" value="Homodimeric domain of signal transducing histidine kinase"/>
    <property type="match status" value="1"/>
</dbReference>
<reference evidence="15" key="1">
    <citation type="submission" date="2022-08" db="EMBL/GenBank/DDBJ databases">
        <title>Alicyclobacillus fastidiosus DSM 17978, complete genome.</title>
        <authorList>
            <person name="Wang Q."/>
            <person name="Cai R."/>
            <person name="Wang Z."/>
        </authorList>
    </citation>
    <scope>NUCLEOTIDE SEQUENCE</scope>
    <source>
        <strain evidence="15">DSM 17978</strain>
    </source>
</reference>
<keyword evidence="9 15" id="KW-0067">ATP-binding</keyword>
<dbReference type="Pfam" id="PF13493">
    <property type="entry name" value="DUF4118"/>
    <property type="match status" value="1"/>
</dbReference>
<evidence type="ECO:0000313" key="15">
    <source>
        <dbReference type="EMBL" id="WAH43251.1"/>
    </source>
</evidence>
<keyword evidence="7" id="KW-0547">Nucleotide-binding</keyword>
<dbReference type="Proteomes" id="UP001164761">
    <property type="component" value="Chromosome"/>
</dbReference>
<protein>
    <recommendedName>
        <fullName evidence="3">histidine kinase</fullName>
        <ecNumber evidence="3">2.7.13.3</ecNumber>
    </recommendedName>
</protein>
<keyword evidence="16" id="KW-1185">Reference proteome</keyword>
<dbReference type="Pfam" id="PF00512">
    <property type="entry name" value="HisKA"/>
    <property type="match status" value="1"/>
</dbReference>
<comment type="catalytic activity">
    <reaction evidence="1">
        <text>ATP + protein L-histidine = ADP + protein N-phospho-L-histidine.</text>
        <dbReference type="EC" id="2.7.13.3"/>
    </reaction>
</comment>
<evidence type="ECO:0000256" key="5">
    <source>
        <dbReference type="ARBA" id="ARBA00022679"/>
    </source>
</evidence>
<evidence type="ECO:0000256" key="7">
    <source>
        <dbReference type="ARBA" id="ARBA00022741"/>
    </source>
</evidence>
<dbReference type="Pfam" id="PF02518">
    <property type="entry name" value="HATPase_c"/>
    <property type="match status" value="1"/>
</dbReference>
<accession>A0ABY6ZM21</accession>
<dbReference type="InterPro" id="IPR036890">
    <property type="entry name" value="HATPase_C_sf"/>
</dbReference>
<dbReference type="InterPro" id="IPR005467">
    <property type="entry name" value="His_kinase_dom"/>
</dbReference>
<keyword evidence="10 13" id="KW-1133">Transmembrane helix</keyword>
<evidence type="ECO:0000256" key="10">
    <source>
        <dbReference type="ARBA" id="ARBA00022989"/>
    </source>
</evidence>
<dbReference type="InterPro" id="IPR003018">
    <property type="entry name" value="GAF"/>
</dbReference>
<proteinExistence type="predicted"/>
<dbReference type="SUPFAM" id="SSF55874">
    <property type="entry name" value="ATPase domain of HSP90 chaperone/DNA topoisomerase II/histidine kinase"/>
    <property type="match status" value="1"/>
</dbReference>
<evidence type="ECO:0000256" key="8">
    <source>
        <dbReference type="ARBA" id="ARBA00022777"/>
    </source>
</evidence>
<dbReference type="PANTHER" id="PTHR45569:SF1">
    <property type="entry name" value="SENSOR PROTEIN KDPD"/>
    <property type="match status" value="1"/>
</dbReference>
<dbReference type="SMART" id="SM00388">
    <property type="entry name" value="HisKA"/>
    <property type="match status" value="1"/>
</dbReference>
<dbReference type="SUPFAM" id="SSF55781">
    <property type="entry name" value="GAF domain-like"/>
    <property type="match status" value="1"/>
</dbReference>
<evidence type="ECO:0000259" key="14">
    <source>
        <dbReference type="PROSITE" id="PS50109"/>
    </source>
</evidence>
<feature type="transmembrane region" description="Helical" evidence="13">
    <location>
        <begin position="76"/>
        <end position="95"/>
    </location>
</feature>
<dbReference type="InterPro" id="IPR003594">
    <property type="entry name" value="HATPase_dom"/>
</dbReference>
<evidence type="ECO:0000256" key="6">
    <source>
        <dbReference type="ARBA" id="ARBA00022692"/>
    </source>
</evidence>
<evidence type="ECO:0000256" key="12">
    <source>
        <dbReference type="ARBA" id="ARBA00023136"/>
    </source>
</evidence>
<gene>
    <name evidence="15" type="ORF">NZD89_07600</name>
</gene>
<evidence type="ECO:0000256" key="4">
    <source>
        <dbReference type="ARBA" id="ARBA00022553"/>
    </source>
</evidence>
<dbReference type="PANTHER" id="PTHR45569">
    <property type="entry name" value="SENSOR PROTEIN KDPD"/>
    <property type="match status" value="1"/>
</dbReference>
<keyword evidence="5" id="KW-0808">Transferase</keyword>
<evidence type="ECO:0000256" key="11">
    <source>
        <dbReference type="ARBA" id="ARBA00023012"/>
    </source>
</evidence>
<name>A0ABY6ZM21_9BACL</name>
<dbReference type="InterPro" id="IPR036097">
    <property type="entry name" value="HisK_dim/P_sf"/>
</dbReference>
<dbReference type="Gene3D" id="3.30.450.40">
    <property type="match status" value="1"/>
</dbReference>